<dbReference type="OrthoDB" id="10017054at2759"/>
<dbReference type="FunFam" id="1.10.418.10:FF:000057">
    <property type="entry name" value="Calmin"/>
    <property type="match status" value="1"/>
</dbReference>
<dbReference type="GeneID" id="116223886"/>
<dbReference type="Pfam" id="PF00307">
    <property type="entry name" value="CH"/>
    <property type="match status" value="2"/>
</dbReference>
<keyword evidence="5" id="KW-0472">Membrane</keyword>
<reference evidence="9" key="1">
    <citation type="submission" date="2025-08" db="UniProtKB">
        <authorList>
            <consortium name="RefSeq"/>
        </authorList>
    </citation>
    <scope>IDENTIFICATION</scope>
</reference>
<organism evidence="8 9">
    <name type="scientific">Clupea harengus</name>
    <name type="common">Atlantic herring</name>
    <dbReference type="NCBI Taxonomy" id="7950"/>
    <lineage>
        <taxon>Eukaryota</taxon>
        <taxon>Metazoa</taxon>
        <taxon>Chordata</taxon>
        <taxon>Craniata</taxon>
        <taxon>Vertebrata</taxon>
        <taxon>Euteleostomi</taxon>
        <taxon>Actinopterygii</taxon>
        <taxon>Neopterygii</taxon>
        <taxon>Teleostei</taxon>
        <taxon>Clupei</taxon>
        <taxon>Clupeiformes</taxon>
        <taxon>Clupeoidei</taxon>
        <taxon>Clupeidae</taxon>
        <taxon>Clupea</taxon>
    </lineage>
</organism>
<evidence type="ECO:0000256" key="6">
    <source>
        <dbReference type="SAM" id="MobiDB-lite"/>
    </source>
</evidence>
<dbReference type="GO" id="GO:0007097">
    <property type="term" value="P:nuclear migration"/>
    <property type="evidence" value="ECO:0007669"/>
    <property type="project" value="TreeGrafter"/>
</dbReference>
<evidence type="ECO:0000313" key="8">
    <source>
        <dbReference type="Proteomes" id="UP000515152"/>
    </source>
</evidence>
<feature type="compositionally biased region" description="Basic and acidic residues" evidence="6">
    <location>
        <begin position="493"/>
        <end position="506"/>
    </location>
</feature>
<dbReference type="AlphaFoldDB" id="A0A6P8GFY7"/>
<dbReference type="Proteomes" id="UP000515152">
    <property type="component" value="Chromosome 15"/>
</dbReference>
<gene>
    <name evidence="9" type="primary">clmnb</name>
</gene>
<sequence length="740" mass="82548">MEIRDLFSDVQDGHILMALLEVLSGCKMLYRFRPSSHRIFRLNNIAKVLTFLEDRNVKCKSIDASDVADGIPSVVLGLIWNIIVLFHIKKSTRNIQQILSTNSAASIDTSRETSSISTSAMKNDRDLNTFPSKRRKSSATSKYRGTAIKTLLRWARTCTSKYDVEVRDFGKSWKSGLAFLALIKSINPALVDMRTSLTKTQQENVEEAFRIAHNILGIPSLLDFQDVTTRTPDEQSIITYVTQFLEYKLNLDEVDDSAPYAKSYDINTYSSDGLCSPLSSLEKYPSITEPVLFTSEKSTCSLLESSIEPNDVFGTCSTEGYNSGNSFPVKGTGRQACAVDIRTLSLSSEEGVYTLPALDSEEEEAYRYILALDEEANEDCRPDSGFQLVMNVNEHDPTLCICPCREVREVRSKNENEGNFGNEQTLIEPKNEAALGENQRVHADHDGFFPRLPVEGISGHNICHELLTAGQKTTGADRVEYSTEESSGAAEASQRREDVPSSKVDGDIKVNLSEELESLDHNNGIVPSDVTNGKHIVEDDKSLDWGEQQMDNCALINDGNGDTDLVECSEEENKRENGMCDHNNGTLDTEDLSSDVTNGKRIVEDDEGLDSGEKQMDNCALNNDGSGHTDLVECSEEEEENKRESGMCDILRGEGEVVEMETRLNHRIEDLGKWECDILSNEIITLMNTDSTREGTLFSRGMGTCCSTDTEELHLLMSLWILTYCLFIIPQLDICQYFLQ</sequence>
<feature type="region of interest" description="Disordered" evidence="6">
    <location>
        <begin position="575"/>
        <end position="594"/>
    </location>
</feature>
<evidence type="ECO:0000256" key="5">
    <source>
        <dbReference type="ARBA" id="ARBA00023136"/>
    </source>
</evidence>
<dbReference type="InterPro" id="IPR052403">
    <property type="entry name" value="LINC-complex_assoc"/>
</dbReference>
<dbReference type="RefSeq" id="XP_031438018.1">
    <property type="nucleotide sequence ID" value="XM_031582158.2"/>
</dbReference>
<dbReference type="InterPro" id="IPR001715">
    <property type="entry name" value="CH_dom"/>
</dbReference>
<evidence type="ECO:0000256" key="3">
    <source>
        <dbReference type="ARBA" id="ARBA00022737"/>
    </source>
</evidence>
<keyword evidence="3" id="KW-0677">Repeat</keyword>
<dbReference type="CTD" id="445211"/>
<evidence type="ECO:0000256" key="2">
    <source>
        <dbReference type="ARBA" id="ARBA00022692"/>
    </source>
</evidence>
<dbReference type="PROSITE" id="PS50021">
    <property type="entry name" value="CH"/>
    <property type="match status" value="2"/>
</dbReference>
<evidence type="ECO:0000313" key="9">
    <source>
        <dbReference type="RefSeq" id="XP_031438018.1"/>
    </source>
</evidence>
<feature type="domain" description="Calponin-homology (CH)" evidence="7">
    <location>
        <begin position="145"/>
        <end position="249"/>
    </location>
</feature>
<proteinExistence type="predicted"/>
<evidence type="ECO:0000256" key="4">
    <source>
        <dbReference type="ARBA" id="ARBA00022989"/>
    </source>
</evidence>
<keyword evidence="8" id="KW-1185">Reference proteome</keyword>
<dbReference type="InterPro" id="IPR036872">
    <property type="entry name" value="CH_dom_sf"/>
</dbReference>
<keyword evidence="4" id="KW-1133">Transmembrane helix</keyword>
<keyword evidence="2" id="KW-0812">Transmembrane</keyword>
<feature type="domain" description="Calponin-homology (CH)" evidence="7">
    <location>
        <begin position="1"/>
        <end position="87"/>
    </location>
</feature>
<dbReference type="GO" id="GO:0051015">
    <property type="term" value="F:actin filament binding"/>
    <property type="evidence" value="ECO:0007669"/>
    <property type="project" value="TreeGrafter"/>
</dbReference>
<dbReference type="GO" id="GO:0005640">
    <property type="term" value="C:nuclear outer membrane"/>
    <property type="evidence" value="ECO:0007669"/>
    <property type="project" value="TreeGrafter"/>
</dbReference>
<dbReference type="SUPFAM" id="SSF47576">
    <property type="entry name" value="Calponin-homology domain, CH-domain"/>
    <property type="match status" value="1"/>
</dbReference>
<evidence type="ECO:0000256" key="1">
    <source>
        <dbReference type="ARBA" id="ARBA00004370"/>
    </source>
</evidence>
<dbReference type="Gene3D" id="1.10.418.10">
    <property type="entry name" value="Calponin-like domain"/>
    <property type="match status" value="2"/>
</dbReference>
<dbReference type="KEGG" id="char:116223886"/>
<feature type="region of interest" description="Disordered" evidence="6">
    <location>
        <begin position="474"/>
        <end position="506"/>
    </location>
</feature>
<dbReference type="GO" id="GO:0005737">
    <property type="term" value="C:cytoplasm"/>
    <property type="evidence" value="ECO:0007669"/>
    <property type="project" value="TreeGrafter"/>
</dbReference>
<evidence type="ECO:0000259" key="7">
    <source>
        <dbReference type="PROSITE" id="PS50021"/>
    </source>
</evidence>
<dbReference type="GO" id="GO:0034993">
    <property type="term" value="C:meiotic nuclear membrane microtubule tethering complex"/>
    <property type="evidence" value="ECO:0007669"/>
    <property type="project" value="TreeGrafter"/>
</dbReference>
<protein>
    <submittedName>
        <fullName evidence="9">Uncharacterized protein clmnb</fullName>
    </submittedName>
</protein>
<name>A0A6P8GFY7_CLUHA</name>
<dbReference type="SMART" id="SM00033">
    <property type="entry name" value="CH"/>
    <property type="match status" value="2"/>
</dbReference>
<dbReference type="PANTHER" id="PTHR47535:SF9">
    <property type="entry name" value="CALPONIN-HOMOLOGY (CH) DOMAIN-CONTAINING PROTEIN"/>
    <property type="match status" value="1"/>
</dbReference>
<dbReference type="PANTHER" id="PTHR47535">
    <property type="entry name" value="MUSCLE-SPECIFIC PROTEIN 300 KDA, ISOFORM G"/>
    <property type="match status" value="1"/>
</dbReference>
<comment type="subcellular location">
    <subcellularLocation>
        <location evidence="1">Membrane</location>
    </subcellularLocation>
</comment>
<accession>A0A6P8GFY7</accession>